<name>A0A9W8LQB1_9FUNG</name>
<feature type="domain" description="PhoD-like phosphatase metallophosphatase" evidence="3">
    <location>
        <begin position="318"/>
        <end position="583"/>
    </location>
</feature>
<feature type="transmembrane region" description="Helical" evidence="2">
    <location>
        <begin position="34"/>
        <end position="52"/>
    </location>
</feature>
<feature type="transmembrane region" description="Helical" evidence="2">
    <location>
        <begin position="139"/>
        <end position="161"/>
    </location>
</feature>
<keyword evidence="2" id="KW-0472">Membrane</keyword>
<keyword evidence="2" id="KW-0812">Transmembrane</keyword>
<dbReference type="InterPro" id="IPR018946">
    <property type="entry name" value="PhoD-like_MPP"/>
</dbReference>
<evidence type="ECO:0000256" key="1">
    <source>
        <dbReference type="SAM" id="MobiDB-lite"/>
    </source>
</evidence>
<dbReference type="PANTHER" id="PTHR43606:SF2">
    <property type="entry name" value="ALKALINE PHOSPHATASE FAMILY PROTEIN (AFU_ORTHOLOGUE AFUA_5G03860)"/>
    <property type="match status" value="1"/>
</dbReference>
<dbReference type="AlphaFoldDB" id="A0A9W8LQB1"/>
<dbReference type="OrthoDB" id="2100241at2759"/>
<feature type="compositionally biased region" description="Basic and acidic residues" evidence="1">
    <location>
        <begin position="88"/>
        <end position="101"/>
    </location>
</feature>
<organism evidence="4 5">
    <name type="scientific">Coemansia guatemalensis</name>
    <dbReference type="NCBI Taxonomy" id="2761395"/>
    <lineage>
        <taxon>Eukaryota</taxon>
        <taxon>Fungi</taxon>
        <taxon>Fungi incertae sedis</taxon>
        <taxon>Zoopagomycota</taxon>
        <taxon>Kickxellomycotina</taxon>
        <taxon>Kickxellomycetes</taxon>
        <taxon>Kickxellales</taxon>
        <taxon>Kickxellaceae</taxon>
        <taxon>Coemansia</taxon>
    </lineage>
</organism>
<reference evidence="4" key="1">
    <citation type="submission" date="2022-07" db="EMBL/GenBank/DDBJ databases">
        <title>Phylogenomic reconstructions and comparative analyses of Kickxellomycotina fungi.</title>
        <authorList>
            <person name="Reynolds N.K."/>
            <person name="Stajich J.E."/>
            <person name="Barry K."/>
            <person name="Grigoriev I.V."/>
            <person name="Crous P."/>
            <person name="Smith M.E."/>
        </authorList>
    </citation>
    <scope>NUCLEOTIDE SEQUENCE</scope>
    <source>
        <strain evidence="4">NRRL 1565</strain>
    </source>
</reference>
<proteinExistence type="predicted"/>
<dbReference type="Pfam" id="PF09423">
    <property type="entry name" value="PhoD"/>
    <property type="match status" value="1"/>
</dbReference>
<evidence type="ECO:0000259" key="3">
    <source>
        <dbReference type="Pfam" id="PF09423"/>
    </source>
</evidence>
<dbReference type="InterPro" id="IPR029052">
    <property type="entry name" value="Metallo-depent_PP-like"/>
</dbReference>
<dbReference type="PANTHER" id="PTHR43606">
    <property type="entry name" value="PHOSPHATASE, PUTATIVE (AFU_ORTHOLOGUE AFUA_6G08710)-RELATED"/>
    <property type="match status" value="1"/>
</dbReference>
<evidence type="ECO:0000256" key="2">
    <source>
        <dbReference type="SAM" id="Phobius"/>
    </source>
</evidence>
<dbReference type="Proteomes" id="UP001140094">
    <property type="component" value="Unassembled WGS sequence"/>
</dbReference>
<dbReference type="SUPFAM" id="SSF56300">
    <property type="entry name" value="Metallo-dependent phosphatases"/>
    <property type="match status" value="1"/>
</dbReference>
<evidence type="ECO:0000313" key="4">
    <source>
        <dbReference type="EMBL" id="KAJ2798853.1"/>
    </source>
</evidence>
<accession>A0A9W8LQB1</accession>
<dbReference type="Gene3D" id="3.60.21.70">
    <property type="entry name" value="PhoD-like phosphatase"/>
    <property type="match status" value="1"/>
</dbReference>
<dbReference type="CDD" id="cd07389">
    <property type="entry name" value="MPP_PhoD"/>
    <property type="match status" value="1"/>
</dbReference>
<keyword evidence="2" id="KW-1133">Transmembrane helix</keyword>
<dbReference type="InterPro" id="IPR052900">
    <property type="entry name" value="Phospholipid_Metab_Enz"/>
</dbReference>
<protein>
    <recommendedName>
        <fullName evidence="3">PhoD-like phosphatase metallophosphatase domain-containing protein</fullName>
    </recommendedName>
</protein>
<dbReference type="EMBL" id="JANBUO010001305">
    <property type="protein sequence ID" value="KAJ2798853.1"/>
    <property type="molecule type" value="Genomic_DNA"/>
</dbReference>
<gene>
    <name evidence="4" type="ORF">H4R20_004666</name>
</gene>
<evidence type="ECO:0000313" key="5">
    <source>
        <dbReference type="Proteomes" id="UP001140094"/>
    </source>
</evidence>
<comment type="caution">
    <text evidence="4">The sequence shown here is derived from an EMBL/GenBank/DDBJ whole genome shotgun (WGS) entry which is preliminary data.</text>
</comment>
<feature type="region of interest" description="Disordered" evidence="1">
    <location>
        <begin position="63"/>
        <end position="116"/>
    </location>
</feature>
<sequence length="622" mass="70333">MNVGSVATVLHLLLSAFVLWIVPAQYAFFADLVAFPVSLFSSLRVIIARWCLANAEDDARQYTQQNATSSKEDVRGESCAKSSALQTETKHGTRQRAKDSKSPLTEAGASTLSDENDGAQIMTLPENLGRQGKGANKPLLGRVLLLAVQIVMFAMVLDFVYRPLIASNDSLVIFRPGYISHDTARLHIRYPDGGQLELRYRKMLSENTIRQQNTEDGVGSNTVYNMPWESAGEFAPPTNETDFTTTTAILNLQPSTKYVVELHSKQPTLHAQTVRLGSVEFKTAPQPHAPTRLRFGSGSCIKPNFPYRLSWTPDIYGFRSMLDHSDDMDMFMFMGDFIYADVPLYFGPDAEDYRRLYRQVYAAPSSQRLLRKVPMLHVYDDHEIKNNWHNQDQSPMGSALTAYNEYNGLANPSGAVPGAAYYNFTYGNIAFYAWDTRRYRTLWESAGDEQSQQRSMLGAEQKQHFVQWLRDVNHTAAVKFVISSVPLTSGWSNFDARQDTWRGYPNERAEILNLTQHVPNLFYLSGDRHEMAAVELPSGNIEFSTSPVSQFTFPVIGQFKKDIDGERTILFQRKGHVKYGVLDVDTESDLDIPRITYNLYMADVHQGKQPAWVYEAKGVPWR</sequence>
<keyword evidence="5" id="KW-1185">Reference proteome</keyword>
<dbReference type="InterPro" id="IPR038607">
    <property type="entry name" value="PhoD-like_sf"/>
</dbReference>